<dbReference type="SUPFAM" id="SSF57850">
    <property type="entry name" value="RING/U-box"/>
    <property type="match status" value="1"/>
</dbReference>
<dbReference type="KEGG" id="epa:110238056"/>
<dbReference type="Pfam" id="PF13920">
    <property type="entry name" value="zf-C3HC4_3"/>
    <property type="match status" value="1"/>
</dbReference>
<dbReference type="OrthoDB" id="6381204at2759"/>
<organism evidence="1 2">
    <name type="scientific">Exaiptasia diaphana</name>
    <name type="common">Tropical sea anemone</name>
    <name type="synonym">Aiptasia pulchella</name>
    <dbReference type="NCBI Taxonomy" id="2652724"/>
    <lineage>
        <taxon>Eukaryota</taxon>
        <taxon>Metazoa</taxon>
        <taxon>Cnidaria</taxon>
        <taxon>Anthozoa</taxon>
        <taxon>Hexacorallia</taxon>
        <taxon>Actiniaria</taxon>
        <taxon>Aiptasiidae</taxon>
        <taxon>Exaiptasia</taxon>
    </lineage>
</organism>
<dbReference type="Gene3D" id="3.30.40.10">
    <property type="entry name" value="Zinc/RING finger domain, C3HC4 (zinc finger)"/>
    <property type="match status" value="1"/>
</dbReference>
<dbReference type="Proteomes" id="UP000887567">
    <property type="component" value="Unplaced"/>
</dbReference>
<evidence type="ECO:0000313" key="1">
    <source>
        <dbReference type="EnsemblMetazoa" id="XP_020899361.1"/>
    </source>
</evidence>
<name>A0A913X5T6_EXADI</name>
<keyword evidence="2" id="KW-1185">Reference proteome</keyword>
<accession>A0A913X5T6</accession>
<dbReference type="EnsemblMetazoa" id="XM_021043702.2">
    <property type="protein sequence ID" value="XP_020899361.1"/>
    <property type="gene ID" value="LOC110238056"/>
</dbReference>
<dbReference type="InterPro" id="IPR013083">
    <property type="entry name" value="Znf_RING/FYVE/PHD"/>
</dbReference>
<protein>
    <recommendedName>
        <fullName evidence="3">RING-type domain-containing protein</fullName>
    </recommendedName>
</protein>
<reference evidence="1" key="1">
    <citation type="submission" date="2022-11" db="UniProtKB">
        <authorList>
            <consortium name="EnsemblMetazoa"/>
        </authorList>
    </citation>
    <scope>IDENTIFICATION</scope>
</reference>
<evidence type="ECO:0008006" key="3">
    <source>
        <dbReference type="Google" id="ProtNLM"/>
    </source>
</evidence>
<evidence type="ECO:0000313" key="2">
    <source>
        <dbReference type="Proteomes" id="UP000887567"/>
    </source>
</evidence>
<dbReference type="AlphaFoldDB" id="A0A913X5T6"/>
<proteinExistence type="predicted"/>
<sequence length="152" mass="17016">MLSGFSSFIKRHSTTVIVGVGLSLAVPAAYAIYRYLKNTNQQANAEASERRGEKLNELRGKLERLLVSLEQIVPEVAENEDEECIVCNSSKAVIQTFPCKHKVLCRTCFVRTLQVAVTDFNLPLKCVLCRTRIATLDRERHEENAMQSGSSI</sequence>
<dbReference type="GeneID" id="110238056"/>
<dbReference type="RefSeq" id="XP_020899361.1">
    <property type="nucleotide sequence ID" value="XM_021043702.2"/>
</dbReference>